<dbReference type="AlphaFoldDB" id="A0A6G8RW67"/>
<dbReference type="Proteomes" id="UP000502297">
    <property type="component" value="Chromosome"/>
</dbReference>
<protein>
    <submittedName>
        <fullName evidence="1">Uncharacterized protein</fullName>
    </submittedName>
</protein>
<dbReference type="KEGG" id="asha:G8E00_09245"/>
<accession>A0A6G8RW67</accession>
<sequence length="70" mass="8048">MMKDFKAKTYVVDEQLADTLTWLVEHQDCYDSFEYDAFTKTLVVHHANGSDQIKVGQYLNANYGILITSL</sequence>
<dbReference type="EMBL" id="CP049801">
    <property type="protein sequence ID" value="QIO06127.1"/>
    <property type="molecule type" value="Genomic_DNA"/>
</dbReference>
<name>A0A6G8RW67_9GAMM</name>
<evidence type="ECO:0000313" key="2">
    <source>
        <dbReference type="Proteomes" id="UP000502297"/>
    </source>
</evidence>
<reference evidence="1 2" key="1">
    <citation type="submission" date="2020-03" db="EMBL/GenBank/DDBJ databases">
        <authorList>
            <person name="Zhu W."/>
        </authorList>
    </citation>
    <scope>NUCLEOTIDE SEQUENCE [LARGE SCALE GENOMIC DNA]</scope>
    <source>
        <strain evidence="1 2">323-1</strain>
    </source>
</reference>
<dbReference type="RefSeq" id="WP_166223943.1">
    <property type="nucleotide sequence ID" value="NZ_CP049801.1"/>
</dbReference>
<keyword evidence="2" id="KW-1185">Reference proteome</keyword>
<proteinExistence type="predicted"/>
<gene>
    <name evidence="1" type="ORF">G8E00_09245</name>
</gene>
<evidence type="ECO:0000313" key="1">
    <source>
        <dbReference type="EMBL" id="QIO06127.1"/>
    </source>
</evidence>
<organism evidence="1 2">
    <name type="scientific">Acinetobacter shaoyimingii</name>
    <dbReference type="NCBI Taxonomy" id="2715164"/>
    <lineage>
        <taxon>Bacteria</taxon>
        <taxon>Pseudomonadati</taxon>
        <taxon>Pseudomonadota</taxon>
        <taxon>Gammaproteobacteria</taxon>
        <taxon>Moraxellales</taxon>
        <taxon>Moraxellaceae</taxon>
        <taxon>Acinetobacter</taxon>
    </lineage>
</organism>